<gene>
    <name evidence="2" type="ORF">Acr_05g0014080</name>
</gene>
<dbReference type="OrthoDB" id="118550at2759"/>
<keyword evidence="3" id="KW-1185">Reference proteome</keyword>
<accession>A0A7J0EP49</accession>
<evidence type="ECO:0000313" key="2">
    <source>
        <dbReference type="EMBL" id="GFY87769.1"/>
    </source>
</evidence>
<proteinExistence type="predicted"/>
<dbReference type="Proteomes" id="UP000585474">
    <property type="component" value="Unassembled WGS sequence"/>
</dbReference>
<dbReference type="SMART" id="SM00717">
    <property type="entry name" value="SANT"/>
    <property type="match status" value="1"/>
</dbReference>
<dbReference type="PANTHER" id="PTHR44042">
    <property type="entry name" value="DUPLICATED HOMEODOMAIN-LIKE SUPERFAMILY PROTEIN-RELATED"/>
    <property type="match status" value="1"/>
</dbReference>
<feature type="domain" description="Myb-like" evidence="1">
    <location>
        <begin position="13"/>
        <end position="65"/>
    </location>
</feature>
<dbReference type="Gene3D" id="1.10.10.60">
    <property type="entry name" value="Homeodomain-like"/>
    <property type="match status" value="1"/>
</dbReference>
<comment type="caution">
    <text evidence="2">The sequence shown here is derived from an EMBL/GenBank/DDBJ whole genome shotgun (WGS) entry which is preliminary data.</text>
</comment>
<dbReference type="PANTHER" id="PTHR44042:SF54">
    <property type="entry name" value="MYB-LIKE DNA-BINDING DOMAIN, SHAQKYF CLASS PROTEIN"/>
    <property type="match status" value="1"/>
</dbReference>
<evidence type="ECO:0000313" key="3">
    <source>
        <dbReference type="Proteomes" id="UP000585474"/>
    </source>
</evidence>
<sequence>MENFFTSSPPQPKATVWTFEENDMFENFISEFNITSADVFERIGFRFPGKTMDQIKEHYRTLVEDVENIELGLVPLPDYKDIDSEINKSAIGVERKPGYQHRRKGVPWSKEEHEFVF</sequence>
<name>A0A7J0EP49_9ERIC</name>
<dbReference type="AlphaFoldDB" id="A0A7J0EP49"/>
<organism evidence="2 3">
    <name type="scientific">Actinidia rufa</name>
    <dbReference type="NCBI Taxonomy" id="165716"/>
    <lineage>
        <taxon>Eukaryota</taxon>
        <taxon>Viridiplantae</taxon>
        <taxon>Streptophyta</taxon>
        <taxon>Embryophyta</taxon>
        <taxon>Tracheophyta</taxon>
        <taxon>Spermatophyta</taxon>
        <taxon>Magnoliopsida</taxon>
        <taxon>eudicotyledons</taxon>
        <taxon>Gunneridae</taxon>
        <taxon>Pentapetalae</taxon>
        <taxon>asterids</taxon>
        <taxon>Ericales</taxon>
        <taxon>Actinidiaceae</taxon>
        <taxon>Actinidia</taxon>
    </lineage>
</organism>
<dbReference type="SUPFAM" id="SSF46689">
    <property type="entry name" value="Homeodomain-like"/>
    <property type="match status" value="1"/>
</dbReference>
<dbReference type="InterPro" id="IPR001005">
    <property type="entry name" value="SANT/Myb"/>
</dbReference>
<dbReference type="CDD" id="cd00167">
    <property type="entry name" value="SANT"/>
    <property type="match status" value="1"/>
</dbReference>
<protein>
    <recommendedName>
        <fullName evidence="1">Myb-like domain-containing protein</fullName>
    </recommendedName>
</protein>
<evidence type="ECO:0000259" key="1">
    <source>
        <dbReference type="SMART" id="SM00717"/>
    </source>
</evidence>
<dbReference type="EMBL" id="BJWL01000005">
    <property type="protein sequence ID" value="GFY87769.1"/>
    <property type="molecule type" value="Genomic_DNA"/>
</dbReference>
<dbReference type="InterPro" id="IPR009057">
    <property type="entry name" value="Homeodomain-like_sf"/>
</dbReference>
<reference evidence="2 3" key="1">
    <citation type="submission" date="2019-07" db="EMBL/GenBank/DDBJ databases">
        <title>De Novo Assembly of kiwifruit Actinidia rufa.</title>
        <authorList>
            <person name="Sugita-Konishi S."/>
            <person name="Sato K."/>
            <person name="Mori E."/>
            <person name="Abe Y."/>
            <person name="Kisaki G."/>
            <person name="Hamano K."/>
            <person name="Suezawa K."/>
            <person name="Otani M."/>
            <person name="Fukuda T."/>
            <person name="Manabe T."/>
            <person name="Gomi K."/>
            <person name="Tabuchi M."/>
            <person name="Akimitsu K."/>
            <person name="Kataoka I."/>
        </authorList>
    </citation>
    <scope>NUCLEOTIDE SEQUENCE [LARGE SCALE GENOMIC DNA]</scope>
    <source>
        <strain evidence="3">cv. Fuchu</strain>
    </source>
</reference>